<protein>
    <submittedName>
        <fullName evidence="1">Uncharacterized protein</fullName>
    </submittedName>
</protein>
<dbReference type="RefSeq" id="WP_214535419.1">
    <property type="nucleotide sequence ID" value="NZ_JAHFVK010000001.1"/>
</dbReference>
<organism evidence="1 2">
    <name type="scientific">Croceibacterium selenioxidans</name>
    <dbReference type="NCBI Taxonomy" id="2838833"/>
    <lineage>
        <taxon>Bacteria</taxon>
        <taxon>Pseudomonadati</taxon>
        <taxon>Pseudomonadota</taxon>
        <taxon>Alphaproteobacteria</taxon>
        <taxon>Sphingomonadales</taxon>
        <taxon>Erythrobacteraceae</taxon>
        <taxon>Croceibacterium</taxon>
    </lineage>
</organism>
<proteinExistence type="predicted"/>
<keyword evidence="2" id="KW-1185">Reference proteome</keyword>
<dbReference type="Proteomes" id="UP000811255">
    <property type="component" value="Unassembled WGS sequence"/>
</dbReference>
<evidence type="ECO:0000313" key="2">
    <source>
        <dbReference type="Proteomes" id="UP000811255"/>
    </source>
</evidence>
<gene>
    <name evidence="1" type="ORF">KK137_06910</name>
</gene>
<accession>A0ABS5W2S9</accession>
<evidence type="ECO:0000313" key="1">
    <source>
        <dbReference type="EMBL" id="MBT2134061.1"/>
    </source>
</evidence>
<reference evidence="1 2" key="1">
    <citation type="submission" date="2021-05" db="EMBL/GenBank/DDBJ databases">
        <title>Croceibacterium sp. LX-88 genome sequence.</title>
        <authorList>
            <person name="Luo X."/>
        </authorList>
    </citation>
    <scope>NUCLEOTIDE SEQUENCE [LARGE SCALE GENOMIC DNA]</scope>
    <source>
        <strain evidence="1 2">LX-88</strain>
    </source>
</reference>
<sequence length="69" mass="8136">MSEEDIRYYEKRLAEERARAEAEDDEHLRAVHARFVQEIEGKILRIKQDAQFKDDLPRTQAPSDLHVAT</sequence>
<comment type="caution">
    <text evidence="1">The sequence shown here is derived from an EMBL/GenBank/DDBJ whole genome shotgun (WGS) entry which is preliminary data.</text>
</comment>
<dbReference type="EMBL" id="JAHFVK010000001">
    <property type="protein sequence ID" value="MBT2134061.1"/>
    <property type="molecule type" value="Genomic_DNA"/>
</dbReference>
<name>A0ABS5W2S9_9SPHN</name>